<evidence type="ECO:0000313" key="10">
    <source>
        <dbReference type="Proteomes" id="UP000038830"/>
    </source>
</evidence>
<evidence type="ECO:0000256" key="2">
    <source>
        <dbReference type="ARBA" id="ARBA00004173"/>
    </source>
</evidence>
<evidence type="ECO:0000256" key="4">
    <source>
        <dbReference type="ARBA" id="ARBA00014097"/>
    </source>
</evidence>
<dbReference type="Pfam" id="PF14881">
    <property type="entry name" value="Tubulin_3"/>
    <property type="match status" value="1"/>
</dbReference>
<dbReference type="PANTHER" id="PTHR13391:SF0">
    <property type="entry name" value="PROTEIN MISATO HOMOLOG 1"/>
    <property type="match status" value="1"/>
</dbReference>
<dbReference type="Gene3D" id="3.40.50.1440">
    <property type="entry name" value="Tubulin/FtsZ, GTPase domain"/>
    <property type="match status" value="1"/>
</dbReference>
<sequence>MREIVTVSQSQRSNHLATQFYNCQDSLIEYSRWKESRNDPLVHFRATVTASTISFNPRALLWELSGGYGALGQYEYFGGDCGDCGEELEQRHESIVRKPVVKSAYQVALDNGTQAPKLTMESTRYWSDYSRVIYEPNSFSTLTNWEFDPDECPEGRLAMGKERSFKGFDVGVEEWANVGEDFLEDKLRVSLEHCDLLNGLNIVTELDSSWGAFSSELVEAIRDDYSPKSSIVTWAIHKPGSHKLALQERLDRIKTFMALQRSCTAFIPLSEMDQESMWISAAIQCIPFDTFQTMNSEKAQAGMNFHTMLQSLSLGSDRHLVSGVNATNGDDAWQFSDLLYNGEDSGHRFSEMSITRPASDGSSLDHQPEEVDRTTTNYTMEQCFNPPDSYPEGLISSEHPMGVTFSVDKSTRAKLIDMRKCVERLLRHGDERHGLVDELDTLAQRYEHGWEDDEEDFDD</sequence>
<dbReference type="AlphaFoldDB" id="A0A0H5BYZ2"/>
<feature type="domain" description="DML1/Misato tubulin" evidence="8">
    <location>
        <begin position="115"/>
        <end position="290"/>
    </location>
</feature>
<dbReference type="GO" id="GO:0005739">
    <property type="term" value="C:mitochondrion"/>
    <property type="evidence" value="ECO:0007669"/>
    <property type="project" value="UniProtKB-SubCell"/>
</dbReference>
<gene>
    <name evidence="9" type="primary">DML1</name>
    <name evidence="9" type="ORF">BN1211_0504</name>
</gene>
<organism evidence="9 10">
    <name type="scientific">Cyberlindnera jadinii (strain ATCC 18201 / CBS 1600 / BCRC 20928 / JCM 3617 / NBRC 0987 / NRRL Y-1542)</name>
    <name type="common">Torula yeast</name>
    <name type="synonym">Candida utilis</name>
    <dbReference type="NCBI Taxonomy" id="983966"/>
    <lineage>
        <taxon>Eukaryota</taxon>
        <taxon>Fungi</taxon>
        <taxon>Dikarya</taxon>
        <taxon>Ascomycota</taxon>
        <taxon>Saccharomycotina</taxon>
        <taxon>Saccharomycetes</taxon>
        <taxon>Phaffomycetales</taxon>
        <taxon>Phaffomycetaceae</taxon>
        <taxon>Cyberlindnera</taxon>
    </lineage>
</organism>
<dbReference type="InterPro" id="IPR049942">
    <property type="entry name" value="DML1/Misato"/>
</dbReference>
<evidence type="ECO:0000256" key="3">
    <source>
        <dbReference type="ARBA" id="ARBA00008507"/>
    </source>
</evidence>
<feature type="domain" description="Misato Segment II tubulin-like" evidence="7">
    <location>
        <begin position="2"/>
        <end position="110"/>
    </location>
</feature>
<dbReference type="InterPro" id="IPR036525">
    <property type="entry name" value="Tubulin/FtsZ_GTPase_sf"/>
</dbReference>
<evidence type="ECO:0000256" key="5">
    <source>
        <dbReference type="ARBA" id="ARBA00022030"/>
    </source>
</evidence>
<name>A0A0H5BYZ2_CYBJN</name>
<dbReference type="Proteomes" id="UP000038830">
    <property type="component" value="Unassembled WGS sequence"/>
</dbReference>
<evidence type="ECO:0000256" key="1">
    <source>
        <dbReference type="ARBA" id="ARBA00003757"/>
    </source>
</evidence>
<evidence type="ECO:0000313" key="9">
    <source>
        <dbReference type="EMBL" id="CEP20601.1"/>
    </source>
</evidence>
<dbReference type="InterPro" id="IPR029209">
    <property type="entry name" value="DML1/Misato_tubulin"/>
</dbReference>
<evidence type="ECO:0000259" key="8">
    <source>
        <dbReference type="Pfam" id="PF14881"/>
    </source>
</evidence>
<dbReference type="PANTHER" id="PTHR13391">
    <property type="entry name" value="MITOCHONDRIAL DISTRIBUTION REGULATOR MISATO"/>
    <property type="match status" value="1"/>
</dbReference>
<dbReference type="EMBL" id="CDQK01000001">
    <property type="protein sequence ID" value="CEP20601.1"/>
    <property type="molecule type" value="Genomic_DNA"/>
</dbReference>
<proteinExistence type="inferred from homology"/>
<evidence type="ECO:0000256" key="6">
    <source>
        <dbReference type="ARBA" id="ARBA00023128"/>
    </source>
</evidence>
<keyword evidence="6" id="KW-0496">Mitochondrion</keyword>
<dbReference type="InterPro" id="IPR019605">
    <property type="entry name" value="Misato_II_tubulin-like"/>
</dbReference>
<comment type="subcellular location">
    <subcellularLocation>
        <location evidence="2">Mitochondrion</location>
    </subcellularLocation>
</comment>
<reference evidence="10" key="1">
    <citation type="journal article" date="2015" name="J. Biotechnol.">
        <title>The structure of the Cyberlindnera jadinii genome and its relation to Candida utilis analyzed by the occurrence of single nucleotide polymorphisms.</title>
        <authorList>
            <person name="Rupp O."/>
            <person name="Brinkrolf K."/>
            <person name="Buerth C."/>
            <person name="Kunigo M."/>
            <person name="Schneider J."/>
            <person name="Jaenicke S."/>
            <person name="Goesmann A."/>
            <person name="Puehler A."/>
            <person name="Jaeger K.-E."/>
            <person name="Ernst J.F."/>
        </authorList>
    </citation>
    <scope>NUCLEOTIDE SEQUENCE [LARGE SCALE GENOMIC DNA]</scope>
    <source>
        <strain evidence="10">ATCC 18201 / CBS 1600 / BCRC 20928 / JCM 3617 / NBRC 0987 / NRRL Y-1542</strain>
    </source>
</reference>
<accession>A0A0H5BYZ2</accession>
<protein>
    <recommendedName>
        <fullName evidence="4">Protein DML1</fullName>
    </recommendedName>
    <alternativeName>
        <fullName evidence="5">Protein dml1</fullName>
    </alternativeName>
</protein>
<comment type="function">
    <text evidence="1">Involved in the partitioning of the mitochondrial organelle and mitochondrial DNA (mtDNA) inheritance.</text>
</comment>
<dbReference type="SUPFAM" id="SSF52490">
    <property type="entry name" value="Tubulin nucleotide-binding domain-like"/>
    <property type="match status" value="1"/>
</dbReference>
<evidence type="ECO:0000259" key="7">
    <source>
        <dbReference type="Pfam" id="PF10644"/>
    </source>
</evidence>
<dbReference type="Pfam" id="PF10644">
    <property type="entry name" value="Misat_Tub_SegII"/>
    <property type="match status" value="1"/>
</dbReference>
<comment type="similarity">
    <text evidence="3">Belongs to the misato family.</text>
</comment>
<dbReference type="GO" id="GO:0007005">
    <property type="term" value="P:mitochondrion organization"/>
    <property type="evidence" value="ECO:0007669"/>
    <property type="project" value="InterPro"/>
</dbReference>